<protein>
    <submittedName>
        <fullName evidence="2">Uncharacterized protein</fullName>
    </submittedName>
</protein>
<sequence length="62" mass="7623">MFELKEIGDIFKLERIVQYTAHIALFFYFVQYIAHILFAALIYEPVEYRFTACRHKYPFLKR</sequence>
<evidence type="ECO:0000313" key="3">
    <source>
        <dbReference type="Proteomes" id="UP000276905"/>
    </source>
</evidence>
<name>A0A429K6H6_9GAMM</name>
<dbReference type="AlphaFoldDB" id="A0A429K6H6"/>
<accession>A0A429K6H6</accession>
<keyword evidence="1" id="KW-1133">Transmembrane helix</keyword>
<dbReference type="EMBL" id="RFES01000002">
    <property type="protein sequence ID" value="RSO59618.1"/>
    <property type="molecule type" value="Genomic_DNA"/>
</dbReference>
<keyword evidence="1" id="KW-0812">Transmembrane</keyword>
<comment type="caution">
    <text evidence="2">The sequence shown here is derived from an EMBL/GenBank/DDBJ whole genome shotgun (WGS) entry which is preliminary data.</text>
</comment>
<reference evidence="2 3" key="1">
    <citation type="submission" date="2018-10" db="EMBL/GenBank/DDBJ databases">
        <title>GWAS and RNA-Seq identify cryptic mechanisms of antimicrobial resistance in Acinetobacter baumannii.</title>
        <authorList>
            <person name="Sahl J.W."/>
        </authorList>
    </citation>
    <scope>NUCLEOTIDE SEQUENCE [LARGE SCALE GENOMIC DNA]</scope>
    <source>
        <strain evidence="2 3">TG41018</strain>
    </source>
</reference>
<proteinExistence type="predicted"/>
<dbReference type="Proteomes" id="UP000276905">
    <property type="component" value="Unassembled WGS sequence"/>
</dbReference>
<feature type="transmembrane region" description="Helical" evidence="1">
    <location>
        <begin position="21"/>
        <end position="43"/>
    </location>
</feature>
<evidence type="ECO:0000256" key="1">
    <source>
        <dbReference type="SAM" id="Phobius"/>
    </source>
</evidence>
<evidence type="ECO:0000313" key="2">
    <source>
        <dbReference type="EMBL" id="RSO59618.1"/>
    </source>
</evidence>
<organism evidence="2 3">
    <name type="scientific">Acinetobacter lactucae</name>
    <dbReference type="NCBI Taxonomy" id="1785128"/>
    <lineage>
        <taxon>Bacteria</taxon>
        <taxon>Pseudomonadati</taxon>
        <taxon>Pseudomonadota</taxon>
        <taxon>Gammaproteobacteria</taxon>
        <taxon>Moraxellales</taxon>
        <taxon>Moraxellaceae</taxon>
        <taxon>Acinetobacter</taxon>
        <taxon>Acinetobacter calcoaceticus/baumannii complex</taxon>
    </lineage>
</organism>
<gene>
    <name evidence="2" type="ORF">EA756_04040</name>
</gene>
<keyword evidence="1" id="KW-0472">Membrane</keyword>